<evidence type="ECO:0000256" key="1">
    <source>
        <dbReference type="SAM" id="MobiDB-lite"/>
    </source>
</evidence>
<feature type="compositionally biased region" description="Polar residues" evidence="1">
    <location>
        <begin position="410"/>
        <end position="430"/>
    </location>
</feature>
<name>A0A4U5ML03_STECR</name>
<keyword evidence="3" id="KW-1185">Reference proteome</keyword>
<reference evidence="2 3" key="1">
    <citation type="journal article" date="2015" name="Genome Biol.">
        <title>Comparative genomics of Steinernema reveals deeply conserved gene regulatory networks.</title>
        <authorList>
            <person name="Dillman A.R."/>
            <person name="Macchietto M."/>
            <person name="Porter C.F."/>
            <person name="Rogers A."/>
            <person name="Williams B."/>
            <person name="Antoshechkin I."/>
            <person name="Lee M.M."/>
            <person name="Goodwin Z."/>
            <person name="Lu X."/>
            <person name="Lewis E.E."/>
            <person name="Goodrich-Blair H."/>
            <person name="Stock S.P."/>
            <person name="Adams B.J."/>
            <person name="Sternberg P.W."/>
            <person name="Mortazavi A."/>
        </authorList>
    </citation>
    <scope>NUCLEOTIDE SEQUENCE [LARGE SCALE GENOMIC DNA]</scope>
    <source>
        <strain evidence="2 3">ALL</strain>
    </source>
</reference>
<feature type="compositionally biased region" description="Polar residues" evidence="1">
    <location>
        <begin position="342"/>
        <end position="351"/>
    </location>
</feature>
<dbReference type="EMBL" id="AZBU02000007">
    <property type="protein sequence ID" value="TKR70120.1"/>
    <property type="molecule type" value="Genomic_DNA"/>
</dbReference>
<protein>
    <submittedName>
        <fullName evidence="2">Uncharacterized protein</fullName>
    </submittedName>
</protein>
<accession>A0A4U5ML03</accession>
<feature type="compositionally biased region" description="Polar residues" evidence="1">
    <location>
        <begin position="391"/>
        <end position="402"/>
    </location>
</feature>
<evidence type="ECO:0000313" key="3">
    <source>
        <dbReference type="Proteomes" id="UP000298663"/>
    </source>
</evidence>
<proteinExistence type="predicted"/>
<comment type="caution">
    <text evidence="2">The sequence shown here is derived from an EMBL/GenBank/DDBJ whole genome shotgun (WGS) entry which is preliminary data.</text>
</comment>
<feature type="region of interest" description="Disordered" evidence="1">
    <location>
        <begin position="338"/>
        <end position="430"/>
    </location>
</feature>
<evidence type="ECO:0000313" key="2">
    <source>
        <dbReference type="EMBL" id="TKR70120.1"/>
    </source>
</evidence>
<feature type="compositionally biased region" description="Polar residues" evidence="1">
    <location>
        <begin position="359"/>
        <end position="374"/>
    </location>
</feature>
<sequence>MTSTDGRSWILPDGCLTVCQPHGEFYYYATVNGGLLVEDKDQNYLDKTLVWSPESGSFFERFGSIRLVRVFVSQQKLYGVIETELPEPLSCVVQLCHREPNINVEVLPVSYYYWNEKPITSNHTGHFWRRENTLEVADFEKSDHERRFFDLAIDPDDDVEMVLYRDAVYTFNLTKKMIVRVDKDGNRRQKPTALQTVTFASSRSSSIYTGNNLREGCEAFWLILFWCEREANPKPILLGIDMNTFEATQIPIQLRKKARLSMAVDNTNVWIACSRTVDRFDFSDLMNKIDRAKEERSTQLAVRRGKRTCVAARFQEQVAHKSIDSSVTESHKISLSVCASPRPTNSSSSRVCNKPVSEGFSSASKRSPTLQPDTSELDFLVDDPQPGPSGLQWTVPQTSQKPSFEKRQPSLPSGASSSRDKNSNGSWSVRSSAQRLASNHNLGIRKQKQLCKAFTMVAAQSKSSSTTQRNYHICVTVGCTNIHNVAYAPFYWCDFCRTSGYCRRCYIRNHGFLCRNAPPQQLVSFDLLLNIIDNQRLWVQSEVMHFKIAHPFINHRFASGLLSIYREVYDGVPSHVR</sequence>
<dbReference type="Proteomes" id="UP000298663">
    <property type="component" value="Unassembled WGS sequence"/>
</dbReference>
<gene>
    <name evidence="2" type="ORF">L596_022181</name>
</gene>
<reference evidence="2 3" key="2">
    <citation type="journal article" date="2019" name="G3 (Bethesda)">
        <title>Hybrid Assembly of the Genome of the Entomopathogenic Nematode Steinernema carpocapsae Identifies the X-Chromosome.</title>
        <authorList>
            <person name="Serra L."/>
            <person name="Macchietto M."/>
            <person name="Macias-Munoz A."/>
            <person name="McGill C.J."/>
            <person name="Rodriguez I.M."/>
            <person name="Rodriguez B."/>
            <person name="Murad R."/>
            <person name="Mortazavi A."/>
        </authorList>
    </citation>
    <scope>NUCLEOTIDE SEQUENCE [LARGE SCALE GENOMIC DNA]</scope>
    <source>
        <strain evidence="2 3">ALL</strain>
    </source>
</reference>
<dbReference type="AlphaFoldDB" id="A0A4U5ML03"/>
<organism evidence="2 3">
    <name type="scientific">Steinernema carpocapsae</name>
    <name type="common">Entomopathogenic nematode</name>
    <dbReference type="NCBI Taxonomy" id="34508"/>
    <lineage>
        <taxon>Eukaryota</taxon>
        <taxon>Metazoa</taxon>
        <taxon>Ecdysozoa</taxon>
        <taxon>Nematoda</taxon>
        <taxon>Chromadorea</taxon>
        <taxon>Rhabditida</taxon>
        <taxon>Tylenchina</taxon>
        <taxon>Panagrolaimomorpha</taxon>
        <taxon>Strongyloidoidea</taxon>
        <taxon>Steinernematidae</taxon>
        <taxon>Steinernema</taxon>
    </lineage>
</organism>